<dbReference type="EMBL" id="JACIJD010000002">
    <property type="protein sequence ID" value="MBB5692676.1"/>
    <property type="molecule type" value="Genomic_DNA"/>
</dbReference>
<dbReference type="SUPFAM" id="SSF58104">
    <property type="entry name" value="Methyl-accepting chemotaxis protein (MCP) signaling domain"/>
    <property type="match status" value="1"/>
</dbReference>
<evidence type="ECO:0000256" key="2">
    <source>
        <dbReference type="ARBA" id="ARBA00029447"/>
    </source>
</evidence>
<feature type="domain" description="HAMP" evidence="5">
    <location>
        <begin position="330"/>
        <end position="387"/>
    </location>
</feature>
<evidence type="ECO:0000259" key="4">
    <source>
        <dbReference type="PROSITE" id="PS50111"/>
    </source>
</evidence>
<protein>
    <submittedName>
        <fullName evidence="6">Methyl-accepting chemotaxis protein</fullName>
    </submittedName>
</protein>
<gene>
    <name evidence="6" type="ORF">FHS87_000691</name>
</gene>
<sequence>MRAFQNLSVARKLGASAGLTLTLLSGLVGLVWVEAREVTRQQGQLKEAAGVLALMEQAGARAAQAPAATAELGSAQTLSAARAAAEAARSSMAEARARTEEAVRALPPSAARTAAEAAIPAMRAHEAAVARMLELRGRMIGARDERLYGQAVDFDQAMEAVLGSLEFELSDRSGVEDARSRLMTFSNAVNEVRLAVQRFLITGEEAQARRVRRAAAQQRVHLRGALSAGMSDRLKEDITRIGAVASGLAEGAETILSVLAEIRKLHDEEAEKASAAVQGALGEATGLLRQDASLRRASVETSVESMADFTLSIGGAVAVILLLSSWASSRAIGAPLRRAAVRVRAIAAGDTAPGGAAEARDRASRDETGRIAAALEDLRGTVGRAFAQAQMIEQMPLGLMAVDPALRVTHANAEMGTVLARLGVSEPVLGKSLGELPLAGLSALGPVLSNPSALPHRARLVIGQEVVDLQASAITDGRGAFAGPMLTWRVVTEEARLADTFEAEVGAVVENLAGQAEQLRRSAGLVHGSASRSGREAAEVAEVAARAGNEVGAVAAAAEEMAASIAEITRRVAEAADVAARAVAEARATDGTVRGLADGAARIGDVVRLIGDIAGQTNLLALNATIEAARAGEAGKGFAVVASEVKSLASQTAKATEEISAQIQQMQAATAGAVEAIRGIGETVERTSEIATAIAAAVEQQGATTQEIARSAAQVADGTEMVNGAIAGVRTAAEETGSAAGGMLAATEILAGQTGILREKSAGFLRAVRAA</sequence>
<dbReference type="Gene3D" id="1.10.287.950">
    <property type="entry name" value="Methyl-accepting chemotaxis protein"/>
    <property type="match status" value="1"/>
</dbReference>
<comment type="similarity">
    <text evidence="2">Belongs to the methyl-accepting chemotaxis (MCP) protein family.</text>
</comment>
<dbReference type="GO" id="GO:0007165">
    <property type="term" value="P:signal transduction"/>
    <property type="evidence" value="ECO:0007669"/>
    <property type="project" value="UniProtKB-KW"/>
</dbReference>
<dbReference type="Pfam" id="PF00015">
    <property type="entry name" value="MCPsignal"/>
    <property type="match status" value="1"/>
</dbReference>
<dbReference type="SMART" id="SM00283">
    <property type="entry name" value="MA"/>
    <property type="match status" value="1"/>
</dbReference>
<dbReference type="GO" id="GO:0016020">
    <property type="term" value="C:membrane"/>
    <property type="evidence" value="ECO:0007669"/>
    <property type="project" value="InterPro"/>
</dbReference>
<dbReference type="InterPro" id="IPR004089">
    <property type="entry name" value="MCPsignal_dom"/>
</dbReference>
<dbReference type="Proteomes" id="UP000580654">
    <property type="component" value="Unassembled WGS sequence"/>
</dbReference>
<dbReference type="PANTHER" id="PTHR32089:SF112">
    <property type="entry name" value="LYSOZYME-LIKE PROTEIN-RELATED"/>
    <property type="match status" value="1"/>
</dbReference>
<evidence type="ECO:0000259" key="5">
    <source>
        <dbReference type="PROSITE" id="PS50885"/>
    </source>
</evidence>
<dbReference type="PANTHER" id="PTHR32089">
    <property type="entry name" value="METHYL-ACCEPTING CHEMOTAXIS PROTEIN MCPB"/>
    <property type="match status" value="1"/>
</dbReference>
<dbReference type="AlphaFoldDB" id="A0A840XXR2"/>
<dbReference type="PROSITE" id="PS50111">
    <property type="entry name" value="CHEMOTAXIS_TRANSDUC_2"/>
    <property type="match status" value="1"/>
</dbReference>
<dbReference type="Gene3D" id="6.10.340.10">
    <property type="match status" value="1"/>
</dbReference>
<comment type="caution">
    <text evidence="6">The sequence shown here is derived from an EMBL/GenBank/DDBJ whole genome shotgun (WGS) entry which is preliminary data.</text>
</comment>
<evidence type="ECO:0000256" key="1">
    <source>
        <dbReference type="ARBA" id="ARBA00023224"/>
    </source>
</evidence>
<name>A0A840XXR2_9PROT</name>
<keyword evidence="1 3" id="KW-0807">Transducer</keyword>
<dbReference type="InterPro" id="IPR003660">
    <property type="entry name" value="HAMP_dom"/>
</dbReference>
<evidence type="ECO:0000256" key="3">
    <source>
        <dbReference type="PROSITE-ProRule" id="PRU00284"/>
    </source>
</evidence>
<dbReference type="PRINTS" id="PR00260">
    <property type="entry name" value="CHEMTRNSDUCR"/>
</dbReference>
<dbReference type="GO" id="GO:0006935">
    <property type="term" value="P:chemotaxis"/>
    <property type="evidence" value="ECO:0007669"/>
    <property type="project" value="InterPro"/>
</dbReference>
<dbReference type="InterPro" id="IPR004090">
    <property type="entry name" value="Chemotax_Me-accpt_rcpt"/>
</dbReference>
<accession>A0A840XXR2</accession>
<dbReference type="RefSeq" id="WP_184513855.1">
    <property type="nucleotide sequence ID" value="NZ_JACIJD010000002.1"/>
</dbReference>
<reference evidence="6 7" key="1">
    <citation type="submission" date="2020-08" db="EMBL/GenBank/DDBJ databases">
        <title>Genomic Encyclopedia of Type Strains, Phase IV (KMG-IV): sequencing the most valuable type-strain genomes for metagenomic binning, comparative biology and taxonomic classification.</title>
        <authorList>
            <person name="Goeker M."/>
        </authorList>
    </citation>
    <scope>NUCLEOTIDE SEQUENCE [LARGE SCALE GENOMIC DNA]</scope>
    <source>
        <strain evidence="6 7">DSM 25622</strain>
    </source>
</reference>
<proteinExistence type="inferred from homology"/>
<dbReference type="Gene3D" id="3.30.450.20">
    <property type="entry name" value="PAS domain"/>
    <property type="match status" value="1"/>
</dbReference>
<evidence type="ECO:0000313" key="7">
    <source>
        <dbReference type="Proteomes" id="UP000580654"/>
    </source>
</evidence>
<organism evidence="6 7">
    <name type="scientific">Muricoccus pecuniae</name>
    <dbReference type="NCBI Taxonomy" id="693023"/>
    <lineage>
        <taxon>Bacteria</taxon>
        <taxon>Pseudomonadati</taxon>
        <taxon>Pseudomonadota</taxon>
        <taxon>Alphaproteobacteria</taxon>
        <taxon>Acetobacterales</taxon>
        <taxon>Roseomonadaceae</taxon>
        <taxon>Muricoccus</taxon>
    </lineage>
</organism>
<keyword evidence="7" id="KW-1185">Reference proteome</keyword>
<feature type="domain" description="Methyl-accepting transducer" evidence="4">
    <location>
        <begin position="515"/>
        <end position="751"/>
    </location>
</feature>
<dbReference type="PROSITE" id="PS50885">
    <property type="entry name" value="HAMP"/>
    <property type="match status" value="1"/>
</dbReference>
<evidence type="ECO:0000313" key="6">
    <source>
        <dbReference type="EMBL" id="MBB5692676.1"/>
    </source>
</evidence>
<dbReference type="GO" id="GO:0004888">
    <property type="term" value="F:transmembrane signaling receptor activity"/>
    <property type="evidence" value="ECO:0007669"/>
    <property type="project" value="InterPro"/>
</dbReference>